<gene>
    <name evidence="1" type="ORF">BpHYR1_010997</name>
</gene>
<dbReference type="AlphaFoldDB" id="A0A3M7P2W5"/>
<protein>
    <submittedName>
        <fullName evidence="1">Uncharacterized protein</fullName>
    </submittedName>
</protein>
<reference evidence="1 2" key="1">
    <citation type="journal article" date="2018" name="Sci. Rep.">
        <title>Genomic signatures of local adaptation to the degree of environmental predictability in rotifers.</title>
        <authorList>
            <person name="Franch-Gras L."/>
            <person name="Hahn C."/>
            <person name="Garcia-Roger E.M."/>
            <person name="Carmona M.J."/>
            <person name="Serra M."/>
            <person name="Gomez A."/>
        </authorList>
    </citation>
    <scope>NUCLEOTIDE SEQUENCE [LARGE SCALE GENOMIC DNA]</scope>
    <source>
        <strain evidence="1">HYR1</strain>
    </source>
</reference>
<dbReference type="EMBL" id="REGN01014056">
    <property type="protein sequence ID" value="RMZ93117.1"/>
    <property type="molecule type" value="Genomic_DNA"/>
</dbReference>
<proteinExistence type="predicted"/>
<accession>A0A3M7P2W5</accession>
<comment type="caution">
    <text evidence="1">The sequence shown here is derived from an EMBL/GenBank/DDBJ whole genome shotgun (WGS) entry which is preliminary data.</text>
</comment>
<name>A0A3M7P2W5_BRAPC</name>
<keyword evidence="2" id="KW-1185">Reference proteome</keyword>
<evidence type="ECO:0000313" key="2">
    <source>
        <dbReference type="Proteomes" id="UP000276133"/>
    </source>
</evidence>
<evidence type="ECO:0000313" key="1">
    <source>
        <dbReference type="EMBL" id="RMZ93117.1"/>
    </source>
</evidence>
<sequence length="35" mass="3828">MGKKKCPCPCHKNQGIIHIVPCCIGGYVDDKKKGK</sequence>
<dbReference type="Proteomes" id="UP000276133">
    <property type="component" value="Unassembled WGS sequence"/>
</dbReference>
<organism evidence="1 2">
    <name type="scientific">Brachionus plicatilis</name>
    <name type="common">Marine rotifer</name>
    <name type="synonym">Brachionus muelleri</name>
    <dbReference type="NCBI Taxonomy" id="10195"/>
    <lineage>
        <taxon>Eukaryota</taxon>
        <taxon>Metazoa</taxon>
        <taxon>Spiralia</taxon>
        <taxon>Gnathifera</taxon>
        <taxon>Rotifera</taxon>
        <taxon>Eurotatoria</taxon>
        <taxon>Monogononta</taxon>
        <taxon>Pseudotrocha</taxon>
        <taxon>Ploima</taxon>
        <taxon>Brachionidae</taxon>
        <taxon>Brachionus</taxon>
    </lineage>
</organism>